<dbReference type="AlphaFoldDB" id="W7UDG5"/>
<evidence type="ECO:0008006" key="3">
    <source>
        <dbReference type="Google" id="ProtNLM"/>
    </source>
</evidence>
<name>W7UDG5_RUMFL</name>
<comment type="caution">
    <text evidence="1">The sequence shown here is derived from an EMBL/GenBank/DDBJ whole genome shotgun (WGS) entry which is preliminary data.</text>
</comment>
<dbReference type="OrthoDB" id="1824911at2"/>
<sequence>MKRIQGYLFKYGNVLAALAITAATKSVAKACWFWFNQPKVPEGLNKFIKEEK</sequence>
<dbReference type="Proteomes" id="UP000019365">
    <property type="component" value="Unassembled WGS sequence"/>
</dbReference>
<dbReference type="InterPro" id="IPR009229">
    <property type="entry name" value="AgrD"/>
</dbReference>
<dbReference type="RefSeq" id="WP_161634892.1">
    <property type="nucleotide sequence ID" value="NZ_ATAX01000028.1"/>
</dbReference>
<dbReference type="PATRIC" id="fig|1341157.4.peg.2616"/>
<dbReference type="eggNOG" id="ENOG5032BUK">
    <property type="taxonomic scope" value="Bacteria"/>
</dbReference>
<organism evidence="1 2">
    <name type="scientific">Ruminococcus flavefaciens 007c</name>
    <dbReference type="NCBI Taxonomy" id="1341157"/>
    <lineage>
        <taxon>Bacteria</taxon>
        <taxon>Bacillati</taxon>
        <taxon>Bacillota</taxon>
        <taxon>Clostridia</taxon>
        <taxon>Eubacteriales</taxon>
        <taxon>Oscillospiraceae</taxon>
        <taxon>Ruminococcus</taxon>
    </lineage>
</organism>
<accession>W7UDG5</accession>
<proteinExistence type="predicted"/>
<keyword evidence="2" id="KW-1185">Reference proteome</keyword>
<gene>
    <name evidence="1" type="ORF">RF007C_16090</name>
</gene>
<protein>
    <recommendedName>
        <fullName evidence="3">Cyclic lactone autoinducer peptide</fullName>
    </recommendedName>
</protein>
<reference evidence="1 2" key="1">
    <citation type="journal article" date="2014" name="PLoS ONE">
        <title>Rumen cellulosomics: divergent fiber-degrading strategies revealed by comparative genome-wide analysis of six ruminococcal strains.</title>
        <authorList>
            <person name="Dassa B."/>
            <person name="Borovok I."/>
            <person name="Ruimy-Israeli V."/>
            <person name="Lamed R."/>
            <person name="Flint H.J."/>
            <person name="Duncan S.H."/>
            <person name="Henrissat B."/>
            <person name="Coutinho P."/>
            <person name="Morrison M."/>
            <person name="Mosoni P."/>
            <person name="Yeoman C.J."/>
            <person name="White B.A."/>
            <person name="Bayer E.A."/>
        </authorList>
    </citation>
    <scope>NUCLEOTIDE SEQUENCE [LARGE SCALE GENOMIC DNA]</scope>
    <source>
        <strain evidence="1 2">007c</strain>
    </source>
</reference>
<dbReference type="EMBL" id="ATAX01000028">
    <property type="protein sequence ID" value="EWM53131.1"/>
    <property type="molecule type" value="Genomic_DNA"/>
</dbReference>
<evidence type="ECO:0000313" key="1">
    <source>
        <dbReference type="EMBL" id="EWM53131.1"/>
    </source>
</evidence>
<dbReference type="NCBIfam" id="TIGR04223">
    <property type="entry name" value="quorum_AgrD"/>
    <property type="match status" value="1"/>
</dbReference>
<evidence type="ECO:0000313" key="2">
    <source>
        <dbReference type="Proteomes" id="UP000019365"/>
    </source>
</evidence>